<feature type="binding site" evidence="6">
    <location>
        <position position="144"/>
    </location>
    <ligand>
        <name>Fe cation</name>
        <dbReference type="ChEBI" id="CHEBI:24875"/>
    </ligand>
</feature>
<reference evidence="7 8" key="1">
    <citation type="submission" date="2020-06" db="EMBL/GenBank/DDBJ databases">
        <title>Actinomadura xiongansis sp. nov., isolated from soil of Baiyangdian.</title>
        <authorList>
            <person name="Zhang X."/>
        </authorList>
    </citation>
    <scope>NUCLEOTIDE SEQUENCE [LARGE SCALE GENOMIC DNA]</scope>
    <source>
        <strain evidence="7 8">HBUM206468</strain>
    </source>
</reference>
<dbReference type="PANTHER" id="PTHR10458:SF2">
    <property type="entry name" value="PEPTIDE DEFORMYLASE, MITOCHONDRIAL"/>
    <property type="match status" value="1"/>
</dbReference>
<dbReference type="CDD" id="cd00487">
    <property type="entry name" value="Pep_deformylase"/>
    <property type="match status" value="1"/>
</dbReference>
<dbReference type="NCBIfam" id="NF001159">
    <property type="entry name" value="PRK00150.1-3"/>
    <property type="match status" value="1"/>
</dbReference>
<dbReference type="Pfam" id="PF01327">
    <property type="entry name" value="Pep_deformylase"/>
    <property type="match status" value="1"/>
</dbReference>
<comment type="cofactor">
    <cofactor evidence="6">
        <name>Fe(2+)</name>
        <dbReference type="ChEBI" id="CHEBI:29033"/>
    </cofactor>
    <text evidence="6">Binds 1 Fe(2+) ion.</text>
</comment>
<dbReference type="PANTHER" id="PTHR10458">
    <property type="entry name" value="PEPTIDE DEFORMYLASE"/>
    <property type="match status" value="1"/>
</dbReference>
<evidence type="ECO:0000313" key="7">
    <source>
        <dbReference type="EMBL" id="MBC6466377.1"/>
    </source>
</evidence>
<dbReference type="RefSeq" id="WP_187243395.1">
    <property type="nucleotide sequence ID" value="NZ_BAAAOK010000009.1"/>
</dbReference>
<comment type="function">
    <text evidence="6">Removes the formyl group from the N-terminal Met of newly synthesized proteins. Requires at least a dipeptide for an efficient rate of reaction. N-terminal L-methionine is a prerequisite for activity but the enzyme has broad specificity at other positions.</text>
</comment>
<dbReference type="PRINTS" id="PR01576">
    <property type="entry name" value="PDEFORMYLASE"/>
</dbReference>
<dbReference type="InterPro" id="IPR023635">
    <property type="entry name" value="Peptide_deformylase"/>
</dbReference>
<dbReference type="EC" id="3.5.1.88" evidence="6"/>
<feature type="binding site" evidence="6">
    <location>
        <position position="148"/>
    </location>
    <ligand>
        <name>Fe cation</name>
        <dbReference type="ChEBI" id="CHEBI:24875"/>
    </ligand>
</feature>
<sequence>MDTPGKGRGTVRPIRILGDPVLRTECDTVRSFDADLERLIDDMFVSMHAAEGVGLAANQIGVSLRVFVYDCEDDKGRRHVGHVVNPVLVAEEGETLTAEEGCLSVPGLHFPTPRAARAVVEGVDRTGEPIRVEGTGYFARCLLHETYHLSGKVYLDFLSGDTRREALRTIRSADWSQVDQ</sequence>
<dbReference type="HAMAP" id="MF_00163">
    <property type="entry name" value="Pep_deformylase"/>
    <property type="match status" value="1"/>
</dbReference>
<feature type="binding site" evidence="6">
    <location>
        <position position="102"/>
    </location>
    <ligand>
        <name>Fe cation</name>
        <dbReference type="ChEBI" id="CHEBI:24875"/>
    </ligand>
</feature>
<keyword evidence="3 6" id="KW-0378">Hydrolase</keyword>
<keyword evidence="8" id="KW-1185">Reference proteome</keyword>
<dbReference type="Gene3D" id="3.90.45.10">
    <property type="entry name" value="Peptide deformylase"/>
    <property type="match status" value="1"/>
</dbReference>
<proteinExistence type="inferred from homology"/>
<keyword evidence="2 6" id="KW-0479">Metal-binding</keyword>
<dbReference type="EMBL" id="JABVEC010000008">
    <property type="protein sequence ID" value="MBC6466377.1"/>
    <property type="molecule type" value="Genomic_DNA"/>
</dbReference>
<gene>
    <name evidence="6 7" type="primary">def</name>
    <name evidence="7" type="ORF">HKK74_12805</name>
</gene>
<keyword evidence="4 6" id="KW-0648">Protein biosynthesis</keyword>
<name>A0ABR7LPG3_9ACTN</name>
<accession>A0ABR7LPG3</accession>
<dbReference type="NCBIfam" id="TIGR00079">
    <property type="entry name" value="pept_deformyl"/>
    <property type="match status" value="1"/>
</dbReference>
<feature type="active site" evidence="6">
    <location>
        <position position="145"/>
    </location>
</feature>
<keyword evidence="5 6" id="KW-0408">Iron</keyword>
<dbReference type="GO" id="GO:0042586">
    <property type="term" value="F:peptide deformylase activity"/>
    <property type="evidence" value="ECO:0007669"/>
    <property type="project" value="UniProtKB-EC"/>
</dbReference>
<evidence type="ECO:0000256" key="1">
    <source>
        <dbReference type="ARBA" id="ARBA00010759"/>
    </source>
</evidence>
<dbReference type="PIRSF" id="PIRSF004749">
    <property type="entry name" value="Pep_def"/>
    <property type="match status" value="1"/>
</dbReference>
<dbReference type="InterPro" id="IPR036821">
    <property type="entry name" value="Peptide_deformylase_sf"/>
</dbReference>
<protein>
    <recommendedName>
        <fullName evidence="6">Peptide deformylase</fullName>
        <shortName evidence="6">PDF</shortName>
        <ecNumber evidence="6">3.5.1.88</ecNumber>
    </recommendedName>
    <alternativeName>
        <fullName evidence="6">Polypeptide deformylase</fullName>
    </alternativeName>
</protein>
<evidence type="ECO:0000256" key="4">
    <source>
        <dbReference type="ARBA" id="ARBA00022917"/>
    </source>
</evidence>
<comment type="similarity">
    <text evidence="1 6">Belongs to the polypeptide deformylase family.</text>
</comment>
<evidence type="ECO:0000256" key="2">
    <source>
        <dbReference type="ARBA" id="ARBA00022723"/>
    </source>
</evidence>
<evidence type="ECO:0000256" key="5">
    <source>
        <dbReference type="ARBA" id="ARBA00023004"/>
    </source>
</evidence>
<evidence type="ECO:0000256" key="6">
    <source>
        <dbReference type="HAMAP-Rule" id="MF_00163"/>
    </source>
</evidence>
<comment type="catalytic activity">
    <reaction evidence="6">
        <text>N-terminal N-formyl-L-methionyl-[peptide] + H2O = N-terminal L-methionyl-[peptide] + formate</text>
        <dbReference type="Rhea" id="RHEA:24420"/>
        <dbReference type="Rhea" id="RHEA-COMP:10639"/>
        <dbReference type="Rhea" id="RHEA-COMP:10640"/>
        <dbReference type="ChEBI" id="CHEBI:15377"/>
        <dbReference type="ChEBI" id="CHEBI:15740"/>
        <dbReference type="ChEBI" id="CHEBI:49298"/>
        <dbReference type="ChEBI" id="CHEBI:64731"/>
        <dbReference type="EC" id="3.5.1.88"/>
    </reaction>
</comment>
<evidence type="ECO:0000313" key="8">
    <source>
        <dbReference type="Proteomes" id="UP000805614"/>
    </source>
</evidence>
<dbReference type="Proteomes" id="UP000805614">
    <property type="component" value="Unassembled WGS sequence"/>
</dbReference>
<evidence type="ECO:0000256" key="3">
    <source>
        <dbReference type="ARBA" id="ARBA00022801"/>
    </source>
</evidence>
<organism evidence="7 8">
    <name type="scientific">Actinomadura alba</name>
    <dbReference type="NCBI Taxonomy" id="406431"/>
    <lineage>
        <taxon>Bacteria</taxon>
        <taxon>Bacillati</taxon>
        <taxon>Actinomycetota</taxon>
        <taxon>Actinomycetes</taxon>
        <taxon>Streptosporangiales</taxon>
        <taxon>Thermomonosporaceae</taxon>
        <taxon>Actinomadura</taxon>
    </lineage>
</organism>
<comment type="caution">
    <text evidence="7">The sequence shown here is derived from an EMBL/GenBank/DDBJ whole genome shotgun (WGS) entry which is preliminary data.</text>
</comment>
<dbReference type="SUPFAM" id="SSF56420">
    <property type="entry name" value="Peptide deformylase"/>
    <property type="match status" value="1"/>
</dbReference>